<accession>A0A0G1YPE2</accession>
<organism evidence="2 3">
    <name type="scientific">Candidatus Kaiserbacteria bacterium GW2011_GWA2_49_19</name>
    <dbReference type="NCBI Taxonomy" id="1618669"/>
    <lineage>
        <taxon>Bacteria</taxon>
        <taxon>Candidatus Kaiseribacteriota</taxon>
    </lineage>
</organism>
<dbReference type="Pfam" id="PF22053">
    <property type="entry name" value="DUF6938"/>
    <property type="match status" value="1"/>
</dbReference>
<dbReference type="PATRIC" id="fig|1618669.3.peg.466"/>
<sequence>MESYPDQKAWVVAVDMGYGHQRTAHNLRHLALSGQVINANNYPGLPEKDRQIWANSRKFYEAVSIFKRAPLIGNLVFSLFDAFQKVPPFYPKRDQSAASLSLRQIFLSLKAGWGEHLIAQLRKNPRPLISSFFVPAFMAEFFGYPDEIFCVVCDTDISRTWAALNIFLTGYPLPPENLGGEDLTILKEDLRHRLLNLDPQKQFFNKYQSLIKQHLNDLPASSNHPLTLMLAVGGAGAQKEIGGEILQSLKVEIQTGRIRLWLAAGTRPDVREYFETQIGQLSWGENRGIEILSAPTINDYFTRFNQALRQTDILWTKPSELSFYAALGLPLVIAPVIGSHEEFNKRWLLQSGFGVEQKEPKLTREWLFDLVEKGHLAEKAFEGFVEGEKLGTFKIQKIVKNVVS</sequence>
<dbReference type="AlphaFoldDB" id="A0A0G1YPE2"/>
<proteinExistence type="predicted"/>
<reference evidence="2 3" key="1">
    <citation type="journal article" date="2015" name="Nature">
        <title>rRNA introns, odd ribosomes, and small enigmatic genomes across a large radiation of phyla.</title>
        <authorList>
            <person name="Brown C.T."/>
            <person name="Hug L.A."/>
            <person name="Thomas B.C."/>
            <person name="Sharon I."/>
            <person name="Castelle C.J."/>
            <person name="Singh A."/>
            <person name="Wilkins M.J."/>
            <person name="Williams K.H."/>
            <person name="Banfield J.F."/>
        </authorList>
    </citation>
    <scope>NUCLEOTIDE SEQUENCE [LARGE SCALE GENOMIC DNA]</scope>
</reference>
<comment type="caution">
    <text evidence="2">The sequence shown here is derived from an EMBL/GenBank/DDBJ whole genome shotgun (WGS) entry which is preliminary data.</text>
</comment>
<evidence type="ECO:0000313" key="2">
    <source>
        <dbReference type="EMBL" id="KKW08229.1"/>
    </source>
</evidence>
<name>A0A0G1YPE2_9BACT</name>
<feature type="domain" description="DUF6938" evidence="1">
    <location>
        <begin position="221"/>
        <end position="281"/>
    </location>
</feature>
<evidence type="ECO:0000313" key="3">
    <source>
        <dbReference type="Proteomes" id="UP000033965"/>
    </source>
</evidence>
<dbReference type="Proteomes" id="UP000033965">
    <property type="component" value="Unassembled WGS sequence"/>
</dbReference>
<dbReference type="EMBL" id="LCPZ01000014">
    <property type="protein sequence ID" value="KKW08229.1"/>
    <property type="molecule type" value="Genomic_DNA"/>
</dbReference>
<dbReference type="InterPro" id="IPR054218">
    <property type="entry name" value="DUF6938"/>
</dbReference>
<protein>
    <recommendedName>
        <fullName evidence="1">DUF6938 domain-containing protein</fullName>
    </recommendedName>
</protein>
<evidence type="ECO:0000259" key="1">
    <source>
        <dbReference type="Pfam" id="PF22053"/>
    </source>
</evidence>
<gene>
    <name evidence="2" type="ORF">UY44_C0014G0016</name>
</gene>